<feature type="region of interest" description="Disordered" evidence="5">
    <location>
        <begin position="178"/>
        <end position="227"/>
    </location>
</feature>
<proteinExistence type="predicted"/>
<dbReference type="SUPFAM" id="SSF46689">
    <property type="entry name" value="Homeodomain-like"/>
    <property type="match status" value="1"/>
</dbReference>
<dbReference type="InterPro" id="IPR000210">
    <property type="entry name" value="BTB/POZ_dom"/>
</dbReference>
<feature type="domain" description="HTH psq-type" evidence="7">
    <location>
        <begin position="404"/>
        <end position="455"/>
    </location>
</feature>
<evidence type="ECO:0000256" key="5">
    <source>
        <dbReference type="SAM" id="MobiDB-lite"/>
    </source>
</evidence>
<dbReference type="GO" id="GO:0006357">
    <property type="term" value="P:regulation of transcription by RNA polymerase II"/>
    <property type="evidence" value="ECO:0007669"/>
    <property type="project" value="TreeGrafter"/>
</dbReference>
<dbReference type="SMART" id="SM00225">
    <property type="entry name" value="BTB"/>
    <property type="match status" value="1"/>
</dbReference>
<protein>
    <recommendedName>
        <fullName evidence="10">Protein bric-a-brac 1</fullName>
    </recommendedName>
</protein>
<dbReference type="GO" id="GO:0003677">
    <property type="term" value="F:DNA binding"/>
    <property type="evidence" value="ECO:0007669"/>
    <property type="project" value="UniProtKB-UniRule"/>
</dbReference>
<dbReference type="FunFam" id="1.10.10.60:FF:000019">
    <property type="entry name" value="Ligand-dependent corepressor isoform 1"/>
    <property type="match status" value="1"/>
</dbReference>
<feature type="region of interest" description="Disordered" evidence="5">
    <location>
        <begin position="329"/>
        <end position="403"/>
    </location>
</feature>
<dbReference type="Gene3D" id="3.30.710.10">
    <property type="entry name" value="Potassium Channel Kv1.1, Chain A"/>
    <property type="match status" value="1"/>
</dbReference>
<evidence type="ECO:0000256" key="3">
    <source>
        <dbReference type="ARBA" id="ARBA00023242"/>
    </source>
</evidence>
<keyword evidence="9" id="KW-1185">Reference proteome</keyword>
<dbReference type="AlphaFoldDB" id="A0A4S2L108"/>
<name>A0A4S2L108_9HYME</name>
<comment type="subcellular location">
    <subcellularLocation>
        <location evidence="1 4">Nucleus</location>
    </subcellularLocation>
</comment>
<dbReference type="PANTHER" id="PTHR23110">
    <property type="entry name" value="BTB DOMAIN TRANSCRIPTION FACTOR"/>
    <property type="match status" value="1"/>
</dbReference>
<dbReference type="Gene3D" id="1.10.10.60">
    <property type="entry name" value="Homeodomain-like"/>
    <property type="match status" value="1"/>
</dbReference>
<dbReference type="InterPro" id="IPR011333">
    <property type="entry name" value="SKP1/BTB/POZ_sf"/>
</dbReference>
<feature type="compositionally biased region" description="Polar residues" evidence="5">
    <location>
        <begin position="382"/>
        <end position="394"/>
    </location>
</feature>
<feature type="compositionally biased region" description="Basic and acidic residues" evidence="5">
    <location>
        <begin position="354"/>
        <end position="369"/>
    </location>
</feature>
<evidence type="ECO:0000313" key="9">
    <source>
        <dbReference type="Proteomes" id="UP000310200"/>
    </source>
</evidence>
<evidence type="ECO:0000313" key="8">
    <source>
        <dbReference type="EMBL" id="TGZ54108.1"/>
    </source>
</evidence>
<organism evidence="8 9">
    <name type="scientific">Temnothorax longispinosus</name>
    <dbReference type="NCBI Taxonomy" id="300112"/>
    <lineage>
        <taxon>Eukaryota</taxon>
        <taxon>Metazoa</taxon>
        <taxon>Ecdysozoa</taxon>
        <taxon>Arthropoda</taxon>
        <taxon>Hexapoda</taxon>
        <taxon>Insecta</taxon>
        <taxon>Pterygota</taxon>
        <taxon>Neoptera</taxon>
        <taxon>Endopterygota</taxon>
        <taxon>Hymenoptera</taxon>
        <taxon>Apocrita</taxon>
        <taxon>Aculeata</taxon>
        <taxon>Formicoidea</taxon>
        <taxon>Formicidae</taxon>
        <taxon>Myrmicinae</taxon>
        <taxon>Temnothorax</taxon>
    </lineage>
</organism>
<feature type="compositionally biased region" description="Low complexity" evidence="5">
    <location>
        <begin position="343"/>
        <end position="353"/>
    </location>
</feature>
<evidence type="ECO:0000259" key="7">
    <source>
        <dbReference type="PROSITE" id="PS50960"/>
    </source>
</evidence>
<keyword evidence="2 4" id="KW-0238">DNA-binding</keyword>
<reference evidence="8 9" key="1">
    <citation type="journal article" date="2019" name="Philos. Trans. R. Soc. Lond., B, Biol. Sci.">
        <title>Ant behaviour and brain gene expression of defending hosts depend on the ecological success of the intruding social parasite.</title>
        <authorList>
            <person name="Kaur R."/>
            <person name="Stoldt M."/>
            <person name="Jongepier E."/>
            <person name="Feldmeyer B."/>
            <person name="Menzel F."/>
            <person name="Bornberg-Bauer E."/>
            <person name="Foitzik S."/>
        </authorList>
    </citation>
    <scope>NUCLEOTIDE SEQUENCE [LARGE SCALE GENOMIC DNA]</scope>
    <source>
        <tissue evidence="8">Whole body</tissue>
    </source>
</reference>
<evidence type="ECO:0008006" key="10">
    <source>
        <dbReference type="Google" id="ProtNLM"/>
    </source>
</evidence>
<dbReference type="CDD" id="cd18315">
    <property type="entry name" value="BTB_POZ_BAB-like"/>
    <property type="match status" value="1"/>
</dbReference>
<dbReference type="EMBL" id="QBLH01000831">
    <property type="protein sequence ID" value="TGZ54108.1"/>
    <property type="molecule type" value="Genomic_DNA"/>
</dbReference>
<sequence length="615" mass="66530">AGNSLWHQGGENSRGKQDLCLVPRQRWSNCSRERVFEQECAFAAGPQTQIDKIIPDIMTTSQQYCLRWNNHRSNLLSVFEQLLHNEAFTDVTIAAESGRTVKCHKIVLAACSTYFQNLFHGLQDQHPIIILKDAGFPEIQAILEYMYRGEVNVAQNQLPDLLKIAQVLKVKGLVEEHGSQSNTARDLRREDTSMEPSISPPPAISTSTGGGSGGSHSSPPHSTGGYSGLYGKSAVSLDRVQSHPLAGSLPITWPLPLHSAGAGHQLPTSLSSSVLVGGPGAGGYDNGIETSPLKRRKPMQPSSALLMNHDTPILRTVLGQAHVDSSQTMPLLQPDSHESVHYRNASSNGSANDSDNRRSNDLSHGEAVHADVSYMDEDERQPSPQSYGGDTARNTAAPDCVPQKPEWKRYKQYTREDILSAIEAVKTGMSAVAAARRYGVPSRTLYDKVKKLGIPTSRPFRRSTSNGGSTACFPYGIGANANGALYDNNRGGVNALSENENESGSSNINVIESLAGTSAAAVFETTYAKATKDTSQDRDSMSDSMTRCSASPVIRCSKQKQQQQQQQDLDDQVEDLSVSRKSDVPVIIPPSTTSVAIKDEAQEAGLDSNDCCDYS</sequence>
<feature type="non-terminal residue" evidence="8">
    <location>
        <position position="1"/>
    </location>
</feature>
<feature type="domain" description="BTB" evidence="6">
    <location>
        <begin position="89"/>
        <end position="155"/>
    </location>
</feature>
<dbReference type="Pfam" id="PF00651">
    <property type="entry name" value="BTB"/>
    <property type="match status" value="1"/>
</dbReference>
<evidence type="ECO:0000256" key="2">
    <source>
        <dbReference type="ARBA" id="ARBA00023125"/>
    </source>
</evidence>
<comment type="caution">
    <text evidence="8">The sequence shown here is derived from an EMBL/GenBank/DDBJ whole genome shotgun (WGS) entry which is preliminary data.</text>
</comment>
<dbReference type="Pfam" id="PF05225">
    <property type="entry name" value="HTH_psq"/>
    <property type="match status" value="1"/>
</dbReference>
<dbReference type="STRING" id="300112.A0A4S2L108"/>
<evidence type="ECO:0000259" key="6">
    <source>
        <dbReference type="PROSITE" id="PS50097"/>
    </source>
</evidence>
<keyword evidence="3 4" id="KW-0539">Nucleus</keyword>
<dbReference type="GO" id="GO:0005634">
    <property type="term" value="C:nucleus"/>
    <property type="evidence" value="ECO:0007669"/>
    <property type="project" value="UniProtKB-SubCell"/>
</dbReference>
<dbReference type="PROSITE" id="PS50960">
    <property type="entry name" value="HTH_PSQ"/>
    <property type="match status" value="1"/>
</dbReference>
<feature type="compositionally biased region" description="Low complexity" evidence="5">
    <location>
        <begin position="215"/>
        <end position="224"/>
    </location>
</feature>
<dbReference type="InterPro" id="IPR007889">
    <property type="entry name" value="HTH_Psq"/>
</dbReference>
<dbReference type="InterPro" id="IPR051095">
    <property type="entry name" value="Dros_DevTransReg"/>
</dbReference>
<evidence type="ECO:0000256" key="1">
    <source>
        <dbReference type="ARBA" id="ARBA00004123"/>
    </source>
</evidence>
<feature type="DNA-binding region" description="H-T-H motif" evidence="4">
    <location>
        <begin position="431"/>
        <end position="451"/>
    </location>
</feature>
<dbReference type="Proteomes" id="UP000310200">
    <property type="component" value="Unassembled WGS sequence"/>
</dbReference>
<dbReference type="PANTHER" id="PTHR23110:SF99">
    <property type="entry name" value="BROAD-COMPLEX CORE PROTEIN ISOFORM 6"/>
    <property type="match status" value="1"/>
</dbReference>
<feature type="region of interest" description="Disordered" evidence="5">
    <location>
        <begin position="561"/>
        <end position="600"/>
    </location>
</feature>
<dbReference type="InterPro" id="IPR009057">
    <property type="entry name" value="Homeodomain-like_sf"/>
</dbReference>
<dbReference type="PROSITE" id="PS50097">
    <property type="entry name" value="BTB"/>
    <property type="match status" value="1"/>
</dbReference>
<evidence type="ECO:0000256" key="4">
    <source>
        <dbReference type="PROSITE-ProRule" id="PRU00320"/>
    </source>
</evidence>
<gene>
    <name evidence="8" type="ORF">DBV15_00342</name>
</gene>
<accession>A0A4S2L108</accession>
<dbReference type="SUPFAM" id="SSF54695">
    <property type="entry name" value="POZ domain"/>
    <property type="match status" value="1"/>
</dbReference>